<evidence type="ECO:0000256" key="1">
    <source>
        <dbReference type="SAM" id="Phobius"/>
    </source>
</evidence>
<dbReference type="EMBL" id="FQZS01000008">
    <property type="protein sequence ID" value="SHI80731.1"/>
    <property type="molecule type" value="Genomic_DNA"/>
</dbReference>
<dbReference type="Proteomes" id="UP000184442">
    <property type="component" value="Unassembled WGS sequence"/>
</dbReference>
<keyword evidence="3" id="KW-1185">Reference proteome</keyword>
<evidence type="ECO:0008006" key="4">
    <source>
        <dbReference type="Google" id="ProtNLM"/>
    </source>
</evidence>
<name>A0A1M6E5K9_9FIRM</name>
<keyword evidence="1" id="KW-0472">Membrane</keyword>
<evidence type="ECO:0000313" key="3">
    <source>
        <dbReference type="Proteomes" id="UP000184442"/>
    </source>
</evidence>
<feature type="transmembrane region" description="Helical" evidence="1">
    <location>
        <begin position="38"/>
        <end position="60"/>
    </location>
</feature>
<reference evidence="2 3" key="1">
    <citation type="submission" date="2016-11" db="EMBL/GenBank/DDBJ databases">
        <authorList>
            <person name="Jaros S."/>
            <person name="Januszkiewicz K."/>
            <person name="Wedrychowicz H."/>
        </authorList>
    </citation>
    <scope>NUCLEOTIDE SEQUENCE [LARGE SCALE GENOMIC DNA]</scope>
    <source>
        <strain evidence="2 3">DSM 19022</strain>
    </source>
</reference>
<evidence type="ECO:0000313" key="2">
    <source>
        <dbReference type="EMBL" id="SHI80731.1"/>
    </source>
</evidence>
<organism evidence="2 3">
    <name type="scientific">Lutispora thermophila DSM 19022</name>
    <dbReference type="NCBI Taxonomy" id="1122184"/>
    <lineage>
        <taxon>Bacteria</taxon>
        <taxon>Bacillati</taxon>
        <taxon>Bacillota</taxon>
        <taxon>Clostridia</taxon>
        <taxon>Lutisporales</taxon>
        <taxon>Lutisporaceae</taxon>
        <taxon>Lutispora</taxon>
    </lineage>
</organism>
<keyword evidence="1" id="KW-0812">Transmembrane</keyword>
<accession>A0A1M6E5K9</accession>
<keyword evidence="1" id="KW-1133">Transmembrane helix</keyword>
<dbReference type="AlphaFoldDB" id="A0A1M6E5K9"/>
<proteinExistence type="predicted"/>
<sequence length="65" mass="6806">MREGLIPTLLGTAVTATGTAMRVKDMRKHGMTKRDTRVAIGAGLIGLGLAHMALGGIDLFQNGRS</sequence>
<gene>
    <name evidence="2" type="ORF">SAMN02745176_01432</name>
</gene>
<protein>
    <recommendedName>
        <fullName evidence="4">Asparagine synthase</fullName>
    </recommendedName>
</protein>
<dbReference type="RefSeq" id="WP_073025539.1">
    <property type="nucleotide sequence ID" value="NZ_FQZS01000008.1"/>
</dbReference>